<name>A0A9P0MQF0_NEZVI</name>
<feature type="compositionally biased region" description="Pro residues" evidence="1">
    <location>
        <begin position="1"/>
        <end position="11"/>
    </location>
</feature>
<proteinExistence type="predicted"/>
<dbReference type="EMBL" id="OV725081">
    <property type="protein sequence ID" value="CAH1401169.1"/>
    <property type="molecule type" value="Genomic_DNA"/>
</dbReference>
<organism evidence="2 3">
    <name type="scientific">Nezara viridula</name>
    <name type="common">Southern green stink bug</name>
    <name type="synonym">Cimex viridulus</name>
    <dbReference type="NCBI Taxonomy" id="85310"/>
    <lineage>
        <taxon>Eukaryota</taxon>
        <taxon>Metazoa</taxon>
        <taxon>Ecdysozoa</taxon>
        <taxon>Arthropoda</taxon>
        <taxon>Hexapoda</taxon>
        <taxon>Insecta</taxon>
        <taxon>Pterygota</taxon>
        <taxon>Neoptera</taxon>
        <taxon>Paraneoptera</taxon>
        <taxon>Hemiptera</taxon>
        <taxon>Heteroptera</taxon>
        <taxon>Panheteroptera</taxon>
        <taxon>Pentatomomorpha</taxon>
        <taxon>Pentatomoidea</taxon>
        <taxon>Pentatomidae</taxon>
        <taxon>Pentatominae</taxon>
        <taxon>Nezara</taxon>
    </lineage>
</organism>
<evidence type="ECO:0000313" key="3">
    <source>
        <dbReference type="Proteomes" id="UP001152798"/>
    </source>
</evidence>
<gene>
    <name evidence="2" type="ORF">NEZAVI_LOCUS10249</name>
</gene>
<protein>
    <submittedName>
        <fullName evidence="2">Uncharacterized protein</fullName>
    </submittedName>
</protein>
<sequence length="106" mass="11411">MTLAPPAPARPAPTATPALSTDRTLAPALAATKGSTALKTSMNANKLLANSFRCLTYWGRSADFLHRRNYNSLLEAGPKRGQGIGVMSPSHRLLQVPGVEYYIFII</sequence>
<reference evidence="2" key="1">
    <citation type="submission" date="2022-01" db="EMBL/GenBank/DDBJ databases">
        <authorList>
            <person name="King R."/>
        </authorList>
    </citation>
    <scope>NUCLEOTIDE SEQUENCE</scope>
</reference>
<evidence type="ECO:0000313" key="2">
    <source>
        <dbReference type="EMBL" id="CAH1401169.1"/>
    </source>
</evidence>
<accession>A0A9P0MQF0</accession>
<evidence type="ECO:0000256" key="1">
    <source>
        <dbReference type="SAM" id="MobiDB-lite"/>
    </source>
</evidence>
<dbReference type="Proteomes" id="UP001152798">
    <property type="component" value="Chromosome 5"/>
</dbReference>
<keyword evidence="3" id="KW-1185">Reference proteome</keyword>
<feature type="region of interest" description="Disordered" evidence="1">
    <location>
        <begin position="1"/>
        <end position="20"/>
    </location>
</feature>
<dbReference type="AlphaFoldDB" id="A0A9P0MQF0"/>